<comment type="subcellular location">
    <subcellularLocation>
        <location evidence="1">Cell outer membrane</location>
    </subcellularLocation>
</comment>
<name>A0ABY8N9L0_9FLAO</name>
<dbReference type="EMBL" id="CP092332">
    <property type="protein sequence ID" value="WGK94917.1"/>
    <property type="molecule type" value="Genomic_DNA"/>
</dbReference>
<evidence type="ECO:0000256" key="4">
    <source>
        <dbReference type="ARBA" id="ARBA00023136"/>
    </source>
</evidence>
<feature type="domain" description="RagB/SusD" evidence="6">
    <location>
        <begin position="253"/>
        <end position="504"/>
    </location>
</feature>
<dbReference type="Gene3D" id="1.25.40.390">
    <property type="match status" value="1"/>
</dbReference>
<dbReference type="RefSeq" id="WP_264534465.1">
    <property type="nucleotide sequence ID" value="NZ_CP092332.1"/>
</dbReference>
<proteinExistence type="inferred from homology"/>
<evidence type="ECO:0000259" key="6">
    <source>
        <dbReference type="Pfam" id="PF07980"/>
    </source>
</evidence>
<comment type="similarity">
    <text evidence="2">Belongs to the SusD family.</text>
</comment>
<organism evidence="8 9">
    <name type="scientific">Flavobacterium keumense</name>
    <dbReference type="NCBI Taxonomy" id="1306518"/>
    <lineage>
        <taxon>Bacteria</taxon>
        <taxon>Pseudomonadati</taxon>
        <taxon>Bacteroidota</taxon>
        <taxon>Flavobacteriia</taxon>
        <taxon>Flavobacteriales</taxon>
        <taxon>Flavobacteriaceae</taxon>
        <taxon>Flavobacterium</taxon>
    </lineage>
</organism>
<dbReference type="InterPro" id="IPR033985">
    <property type="entry name" value="SusD-like_N"/>
</dbReference>
<keyword evidence="3" id="KW-0732">Signal</keyword>
<evidence type="ECO:0000259" key="7">
    <source>
        <dbReference type="Pfam" id="PF14322"/>
    </source>
</evidence>
<feature type="domain" description="SusD-like N-terminal" evidence="7">
    <location>
        <begin position="33"/>
        <end position="215"/>
    </location>
</feature>
<evidence type="ECO:0000313" key="8">
    <source>
        <dbReference type="EMBL" id="WGK94917.1"/>
    </source>
</evidence>
<evidence type="ECO:0000256" key="5">
    <source>
        <dbReference type="ARBA" id="ARBA00023237"/>
    </source>
</evidence>
<dbReference type="SUPFAM" id="SSF48452">
    <property type="entry name" value="TPR-like"/>
    <property type="match status" value="1"/>
</dbReference>
<dbReference type="InterPro" id="IPR012944">
    <property type="entry name" value="SusD_RagB_dom"/>
</dbReference>
<evidence type="ECO:0000256" key="2">
    <source>
        <dbReference type="ARBA" id="ARBA00006275"/>
    </source>
</evidence>
<dbReference type="InterPro" id="IPR011990">
    <property type="entry name" value="TPR-like_helical_dom_sf"/>
</dbReference>
<protein>
    <submittedName>
        <fullName evidence="8">RagB/SusD family nutrient uptake outer membrane protein</fullName>
    </submittedName>
</protein>
<dbReference type="Pfam" id="PF14322">
    <property type="entry name" value="SusD-like_3"/>
    <property type="match status" value="1"/>
</dbReference>
<keyword evidence="4" id="KW-0472">Membrane</keyword>
<dbReference type="Pfam" id="PF07980">
    <property type="entry name" value="SusD_RagB"/>
    <property type="match status" value="1"/>
</dbReference>
<evidence type="ECO:0000256" key="1">
    <source>
        <dbReference type="ARBA" id="ARBA00004442"/>
    </source>
</evidence>
<keyword evidence="9" id="KW-1185">Reference proteome</keyword>
<dbReference type="PROSITE" id="PS51257">
    <property type="entry name" value="PROKAR_LIPOPROTEIN"/>
    <property type="match status" value="1"/>
</dbReference>
<gene>
    <name evidence="8" type="ORF">MG292_01445</name>
</gene>
<dbReference type="Proteomes" id="UP001232117">
    <property type="component" value="Chromosome"/>
</dbReference>
<evidence type="ECO:0000256" key="3">
    <source>
        <dbReference type="ARBA" id="ARBA00022729"/>
    </source>
</evidence>
<evidence type="ECO:0000313" key="9">
    <source>
        <dbReference type="Proteomes" id="UP001232117"/>
    </source>
</evidence>
<keyword evidence="5" id="KW-0998">Cell outer membrane</keyword>
<reference evidence="8 9" key="1">
    <citation type="submission" date="2023-06" db="EMBL/GenBank/DDBJ databases">
        <title>Complete Genome Sequence of Flavobacterium keumense K3R-10.</title>
        <authorList>
            <person name="Jeong H."/>
            <person name="Jhang S.Y."/>
            <person name="Kim J.N."/>
        </authorList>
    </citation>
    <scope>NUCLEOTIDE SEQUENCE [LARGE SCALE GENOMIC DNA]</scope>
    <source>
        <strain evidence="8 9">K3R-10</strain>
    </source>
</reference>
<sequence length="527" mass="57264">MKRNNIIKGFLYLGIASFSIGCTNLDEKILDGVSNDTSGGGTINTAALLETAYNGLRDFNGQGGVYALNEMSTDAMVGPTRGGDWDDNGVWRQIHTQTWAPDHGEVRGAWNSLLSNVYNCNLIIENGGTTAQKVEARFLRAWYYYNIVDLFGQAPYRPAGSALTEDPKVWSRSEATDFIISELEAIVNSLPNRTANDASIANKDAAHFLLAKVYLNKGVFKASNPAGPYTFDAADMTKVVQHVDAITNTLSTDYWSNFETNNNTSSEIIFSSKNIQGGDGGNMQSKWRMCNHYNQSPSGWNGFTTVADYYSTFNTSDKRISYSTPTILSNFGNPVGFLVGQIKNGKNIDAKGSPKDANGNAYTNLAAGTLNLKDRNGNPLVFTSAITLITSGTTLETAGIRGIKYVPDAVNIEKPDNDLVLMRYSDALLMKAEAITRGGTGTGVATILSNLATRAGVTAAAATLDGIYAERGRELWWEGWRRNDAIRFGKFLAARALKPYASDAKYLLYPIPADALFNSNLSQNPGY</sequence>
<accession>A0ABY8N9L0</accession>